<evidence type="ECO:0000313" key="4">
    <source>
        <dbReference type="EMBL" id="MED5015776.1"/>
    </source>
</evidence>
<keyword evidence="2" id="KW-0812">Transmembrane</keyword>
<evidence type="ECO:0000256" key="1">
    <source>
        <dbReference type="SAM" id="MobiDB-lite"/>
    </source>
</evidence>
<dbReference type="Pfam" id="PF13240">
    <property type="entry name" value="Zn_Ribbon_1"/>
    <property type="match status" value="1"/>
</dbReference>
<protein>
    <submittedName>
        <fullName evidence="4">Zinc ribbon domain-containing protein</fullName>
    </submittedName>
</protein>
<dbReference type="EMBL" id="JARTLD010000001">
    <property type="protein sequence ID" value="MED5015776.1"/>
    <property type="molecule type" value="Genomic_DNA"/>
</dbReference>
<keyword evidence="5" id="KW-1185">Reference proteome</keyword>
<dbReference type="RefSeq" id="WP_328274474.1">
    <property type="nucleotide sequence ID" value="NZ_JARTLD010000001.1"/>
</dbReference>
<comment type="caution">
    <text evidence="4">The sequence shown here is derived from an EMBL/GenBank/DDBJ whole genome shotgun (WGS) entry which is preliminary data.</text>
</comment>
<feature type="transmembrane region" description="Helical" evidence="2">
    <location>
        <begin position="110"/>
        <end position="129"/>
    </location>
</feature>
<feature type="domain" description="Zinc-ribbon" evidence="3">
    <location>
        <begin position="6"/>
        <end position="27"/>
    </location>
</feature>
<dbReference type="Proteomes" id="UP001343257">
    <property type="component" value="Unassembled WGS sequence"/>
</dbReference>
<dbReference type="InterPro" id="IPR026870">
    <property type="entry name" value="Zinc_ribbon_dom"/>
</dbReference>
<feature type="transmembrane region" description="Helical" evidence="2">
    <location>
        <begin position="73"/>
        <end position="98"/>
    </location>
</feature>
<organism evidence="4 5">
    <name type="scientific">Paenibacillus chibensis</name>
    <dbReference type="NCBI Taxonomy" id="59846"/>
    <lineage>
        <taxon>Bacteria</taxon>
        <taxon>Bacillati</taxon>
        <taxon>Bacillota</taxon>
        <taxon>Bacilli</taxon>
        <taxon>Bacillales</taxon>
        <taxon>Paenibacillaceae</taxon>
        <taxon>Paenibacillus</taxon>
    </lineage>
</organism>
<feature type="region of interest" description="Disordered" evidence="1">
    <location>
        <begin position="38"/>
        <end position="69"/>
    </location>
</feature>
<feature type="compositionally biased region" description="Basic and acidic residues" evidence="1">
    <location>
        <begin position="44"/>
        <end position="53"/>
    </location>
</feature>
<gene>
    <name evidence="4" type="ORF">P9847_00475</name>
</gene>
<accession>A0ABU6PNM1</accession>
<keyword evidence="2" id="KW-0472">Membrane</keyword>
<sequence length="131" mass="14084">MPVKICPECGVSNSEHAEACSVCGASLHQVKKVRSLNSGLHAAPEGEKERTDGYRPVVHRSSGKTPDSSASGWLSLLLVIATVIYPFVGMIVGGVIAFSEDKPKRARGEFLLIVSLIIWGIRLIIVPLFSK</sequence>
<evidence type="ECO:0000259" key="3">
    <source>
        <dbReference type="Pfam" id="PF13240"/>
    </source>
</evidence>
<reference evidence="4 5" key="1">
    <citation type="submission" date="2023-03" db="EMBL/GenBank/DDBJ databases">
        <title>Bacillus Genome Sequencing.</title>
        <authorList>
            <person name="Dunlap C."/>
        </authorList>
    </citation>
    <scope>NUCLEOTIDE SEQUENCE [LARGE SCALE GENOMIC DNA]</scope>
    <source>
        <strain evidence="4 5">NRS-52</strain>
    </source>
</reference>
<evidence type="ECO:0000313" key="5">
    <source>
        <dbReference type="Proteomes" id="UP001343257"/>
    </source>
</evidence>
<evidence type="ECO:0000256" key="2">
    <source>
        <dbReference type="SAM" id="Phobius"/>
    </source>
</evidence>
<keyword evidence="2" id="KW-1133">Transmembrane helix</keyword>
<proteinExistence type="predicted"/>
<name>A0ABU6PNM1_9BACL</name>